<protein>
    <recommendedName>
        <fullName evidence="1">Stage 0 sporulation protein A homolog</fullName>
    </recommendedName>
</protein>
<dbReference type="SMART" id="SM00448">
    <property type="entry name" value="REC"/>
    <property type="match status" value="1"/>
</dbReference>
<dbReference type="InterPro" id="IPR011006">
    <property type="entry name" value="CheY-like_superfamily"/>
</dbReference>
<dbReference type="Gene3D" id="3.40.50.2300">
    <property type="match status" value="1"/>
</dbReference>
<evidence type="ECO:0000259" key="5">
    <source>
        <dbReference type="PROSITE" id="PS50110"/>
    </source>
</evidence>
<keyword evidence="2 4" id="KW-0597">Phosphoprotein</keyword>
<dbReference type="Pfam" id="PF00072">
    <property type="entry name" value="Response_reg"/>
    <property type="match status" value="1"/>
</dbReference>
<dbReference type="PANTHER" id="PTHR44591">
    <property type="entry name" value="STRESS RESPONSE REGULATOR PROTEIN 1"/>
    <property type="match status" value="1"/>
</dbReference>
<gene>
    <name evidence="6" type="ORF">I0Q91_10120</name>
</gene>
<feature type="modified residue" description="4-aspartylphosphate" evidence="4">
    <location>
        <position position="53"/>
    </location>
</feature>
<dbReference type="Proteomes" id="UP000621436">
    <property type="component" value="Unassembled WGS sequence"/>
</dbReference>
<evidence type="ECO:0000256" key="4">
    <source>
        <dbReference type="PROSITE-ProRule" id="PRU00169"/>
    </source>
</evidence>
<dbReference type="PROSITE" id="PS50110">
    <property type="entry name" value="RESPONSE_REGULATORY"/>
    <property type="match status" value="1"/>
</dbReference>
<proteinExistence type="predicted"/>
<dbReference type="AlphaFoldDB" id="A0A931AR55"/>
<dbReference type="EMBL" id="JADPIE010000005">
    <property type="protein sequence ID" value="MBF8437437.1"/>
    <property type="molecule type" value="Genomic_DNA"/>
</dbReference>
<accession>A0A931AR55</accession>
<evidence type="ECO:0000313" key="7">
    <source>
        <dbReference type="Proteomes" id="UP000621436"/>
    </source>
</evidence>
<dbReference type="SUPFAM" id="SSF52172">
    <property type="entry name" value="CheY-like"/>
    <property type="match status" value="1"/>
</dbReference>
<evidence type="ECO:0000256" key="3">
    <source>
        <dbReference type="ARBA" id="ARBA00024867"/>
    </source>
</evidence>
<comment type="caution">
    <text evidence="6">The sequence shown here is derived from an EMBL/GenBank/DDBJ whole genome shotgun (WGS) entry which is preliminary data.</text>
</comment>
<dbReference type="PANTHER" id="PTHR44591:SF20">
    <property type="entry name" value="PROTEIN PILH"/>
    <property type="match status" value="1"/>
</dbReference>
<evidence type="ECO:0000256" key="2">
    <source>
        <dbReference type="ARBA" id="ARBA00022553"/>
    </source>
</evidence>
<dbReference type="InterPro" id="IPR001789">
    <property type="entry name" value="Sig_transdc_resp-reg_receiver"/>
</dbReference>
<sequence length="120" mass="13568">MNKKILIVEDEKNILFVFSRLLENKGYKVISAEDGLKGLELAQDELPDLILLDLVLPKLDGFKILNTLKDDENTKDIPVIIISARSDNESIEETLKAGAENYLVKPVDRNKLLAEVDKYI</sequence>
<comment type="function">
    <text evidence="3">May play the central regulatory role in sporulation. It may be an element of the effector pathway responsible for the activation of sporulation genes in response to nutritional stress. Spo0A may act in concert with spo0H (a sigma factor) to control the expression of some genes that are critical to the sporulation process.</text>
</comment>
<evidence type="ECO:0000313" key="6">
    <source>
        <dbReference type="EMBL" id="MBF8437437.1"/>
    </source>
</evidence>
<reference evidence="6" key="1">
    <citation type="submission" date="2020-11" db="EMBL/GenBank/DDBJ databases">
        <title>Halonatronomonas betainensis gen. nov., sp. nov. a novel haloalkaliphilic representative of the family Halanaerobiacae capable of betaine degradation.</title>
        <authorList>
            <person name="Boltyanskaya Y."/>
            <person name="Kevbrin V."/>
            <person name="Detkova E."/>
            <person name="Grouzdev D.S."/>
            <person name="Koziaeva V."/>
            <person name="Zhilina T."/>
        </authorList>
    </citation>
    <scope>NUCLEOTIDE SEQUENCE</scope>
    <source>
        <strain evidence="6">Z-7014</strain>
    </source>
</reference>
<dbReference type="GO" id="GO:0000160">
    <property type="term" value="P:phosphorelay signal transduction system"/>
    <property type="evidence" value="ECO:0007669"/>
    <property type="project" value="InterPro"/>
</dbReference>
<organism evidence="6 7">
    <name type="scientific">Halonatronomonas betaini</name>
    <dbReference type="NCBI Taxonomy" id="2778430"/>
    <lineage>
        <taxon>Bacteria</taxon>
        <taxon>Bacillati</taxon>
        <taxon>Bacillota</taxon>
        <taxon>Clostridia</taxon>
        <taxon>Halanaerobiales</taxon>
        <taxon>Halarsenatibacteraceae</taxon>
        <taxon>Halonatronomonas</taxon>
    </lineage>
</organism>
<name>A0A931AR55_9FIRM</name>
<feature type="domain" description="Response regulatory" evidence="5">
    <location>
        <begin position="4"/>
        <end position="120"/>
    </location>
</feature>
<dbReference type="RefSeq" id="WP_270454416.1">
    <property type="nucleotide sequence ID" value="NZ_JADPIE010000005.1"/>
</dbReference>
<evidence type="ECO:0000256" key="1">
    <source>
        <dbReference type="ARBA" id="ARBA00018672"/>
    </source>
</evidence>
<keyword evidence="7" id="KW-1185">Reference proteome</keyword>
<dbReference type="InterPro" id="IPR050595">
    <property type="entry name" value="Bact_response_regulator"/>
</dbReference>